<feature type="domain" description="Insertion element IS402-like" evidence="1">
    <location>
        <begin position="10"/>
        <end position="73"/>
    </location>
</feature>
<name>A0ABQ2D272_9DEIO</name>
<dbReference type="Proteomes" id="UP000632222">
    <property type="component" value="Unassembled WGS sequence"/>
</dbReference>
<organism evidence="2 3">
    <name type="scientific">Deinococcus roseus</name>
    <dbReference type="NCBI Taxonomy" id="392414"/>
    <lineage>
        <taxon>Bacteria</taxon>
        <taxon>Thermotogati</taxon>
        <taxon>Deinococcota</taxon>
        <taxon>Deinococci</taxon>
        <taxon>Deinococcales</taxon>
        <taxon>Deinococcaceae</taxon>
        <taxon>Deinococcus</taxon>
    </lineage>
</organism>
<dbReference type="Pfam" id="PF13340">
    <property type="entry name" value="DUF4096"/>
    <property type="match status" value="1"/>
</dbReference>
<dbReference type="PANTHER" id="PTHR46637">
    <property type="entry name" value="TIS1421-TRANSPOSASE PROTEIN A"/>
    <property type="match status" value="1"/>
</dbReference>
<sequence>MLHIYQITQDQWDQMLLEVPRLNARDRRIFEAVLHVFVTAIPWNELPEEVLGVTYRTCWNRHQRWLKEQLWFDVLFSFLGTLSPAEKFLWENRLQQGMQLRNQKYGKRKRPVLTDLV</sequence>
<keyword evidence="3" id="KW-1185">Reference proteome</keyword>
<dbReference type="PANTHER" id="PTHR46637:SF1">
    <property type="entry name" value="BLL5188 PROTEIN"/>
    <property type="match status" value="1"/>
</dbReference>
<dbReference type="EMBL" id="BMOD01000012">
    <property type="protein sequence ID" value="GGJ42804.1"/>
    <property type="molecule type" value="Genomic_DNA"/>
</dbReference>
<gene>
    <name evidence="2" type="ORF">GCM10008938_31220</name>
</gene>
<evidence type="ECO:0000313" key="2">
    <source>
        <dbReference type="EMBL" id="GGJ42804.1"/>
    </source>
</evidence>
<dbReference type="InterPro" id="IPR025161">
    <property type="entry name" value="IS402-like_dom"/>
</dbReference>
<dbReference type="RefSeq" id="WP_189003963.1">
    <property type="nucleotide sequence ID" value="NZ_BMOD01000012.1"/>
</dbReference>
<evidence type="ECO:0000259" key="1">
    <source>
        <dbReference type="Pfam" id="PF13340"/>
    </source>
</evidence>
<proteinExistence type="predicted"/>
<accession>A0ABQ2D272</accession>
<evidence type="ECO:0000313" key="3">
    <source>
        <dbReference type="Proteomes" id="UP000632222"/>
    </source>
</evidence>
<protein>
    <recommendedName>
        <fullName evidence="1">Insertion element IS402-like domain-containing protein</fullName>
    </recommendedName>
</protein>
<comment type="caution">
    <text evidence="2">The sequence shown here is derived from an EMBL/GenBank/DDBJ whole genome shotgun (WGS) entry which is preliminary data.</text>
</comment>
<reference evidence="3" key="1">
    <citation type="journal article" date="2019" name="Int. J. Syst. Evol. Microbiol.">
        <title>The Global Catalogue of Microorganisms (GCM) 10K type strain sequencing project: providing services to taxonomists for standard genome sequencing and annotation.</title>
        <authorList>
            <consortium name="The Broad Institute Genomics Platform"/>
            <consortium name="The Broad Institute Genome Sequencing Center for Infectious Disease"/>
            <person name="Wu L."/>
            <person name="Ma J."/>
        </authorList>
    </citation>
    <scope>NUCLEOTIDE SEQUENCE [LARGE SCALE GENOMIC DNA]</scope>
    <source>
        <strain evidence="3">JCM 14370</strain>
    </source>
</reference>
<dbReference type="InterPro" id="IPR052909">
    <property type="entry name" value="Transposase_6_like"/>
</dbReference>